<dbReference type="Pfam" id="PF00950">
    <property type="entry name" value="ABC-3"/>
    <property type="match status" value="1"/>
</dbReference>
<feature type="transmembrane region" description="Helical" evidence="7">
    <location>
        <begin position="67"/>
        <end position="94"/>
    </location>
</feature>
<reference evidence="8 9" key="1">
    <citation type="submission" date="2024-09" db="EMBL/GenBank/DDBJ databases">
        <authorList>
            <person name="Sun Q."/>
            <person name="Mori K."/>
        </authorList>
    </citation>
    <scope>NUCLEOTIDE SEQUENCE [LARGE SCALE GENOMIC DNA]</scope>
    <source>
        <strain evidence="8 9">NCAIM B.02604</strain>
    </source>
</reference>
<evidence type="ECO:0000256" key="6">
    <source>
        <dbReference type="RuleBase" id="RU003943"/>
    </source>
</evidence>
<dbReference type="RefSeq" id="WP_377460170.1">
    <property type="nucleotide sequence ID" value="NZ_JBHLUB010000031.1"/>
</dbReference>
<comment type="similarity">
    <text evidence="2 6">Belongs to the ABC-3 integral membrane protein family.</text>
</comment>
<dbReference type="PANTHER" id="PTHR30477:SF0">
    <property type="entry name" value="METAL TRANSPORT SYSTEM MEMBRANE PROTEIN TM_0125-RELATED"/>
    <property type="match status" value="1"/>
</dbReference>
<dbReference type="EMBL" id="JBHLUB010000031">
    <property type="protein sequence ID" value="MFC0582564.1"/>
    <property type="molecule type" value="Genomic_DNA"/>
</dbReference>
<feature type="transmembrane region" description="Helical" evidence="7">
    <location>
        <begin position="256"/>
        <end position="275"/>
    </location>
</feature>
<keyword evidence="3 6" id="KW-0812">Transmembrane</keyword>
<accession>A0ABV6PBR2</accession>
<evidence type="ECO:0000256" key="5">
    <source>
        <dbReference type="ARBA" id="ARBA00023136"/>
    </source>
</evidence>
<feature type="transmembrane region" description="Helical" evidence="7">
    <location>
        <begin position="100"/>
        <end position="121"/>
    </location>
</feature>
<dbReference type="SUPFAM" id="SSF81345">
    <property type="entry name" value="ABC transporter involved in vitamin B12 uptake, BtuC"/>
    <property type="match status" value="1"/>
</dbReference>
<dbReference type="Gene3D" id="1.10.3470.10">
    <property type="entry name" value="ABC transporter involved in vitamin B12 uptake, BtuC"/>
    <property type="match status" value="1"/>
</dbReference>
<keyword evidence="5 7" id="KW-0472">Membrane</keyword>
<keyword evidence="4 7" id="KW-1133">Transmembrane helix</keyword>
<organism evidence="8 9">
    <name type="scientific">Micrococcoides hystricis</name>
    <dbReference type="NCBI Taxonomy" id="1572761"/>
    <lineage>
        <taxon>Bacteria</taxon>
        <taxon>Bacillati</taxon>
        <taxon>Actinomycetota</taxon>
        <taxon>Actinomycetes</taxon>
        <taxon>Micrococcales</taxon>
        <taxon>Micrococcaceae</taxon>
        <taxon>Micrococcoides</taxon>
    </lineage>
</organism>
<comment type="caution">
    <text evidence="8">The sequence shown here is derived from an EMBL/GenBank/DDBJ whole genome shotgun (WGS) entry which is preliminary data.</text>
</comment>
<evidence type="ECO:0000256" key="3">
    <source>
        <dbReference type="ARBA" id="ARBA00022692"/>
    </source>
</evidence>
<dbReference type="InterPro" id="IPR001626">
    <property type="entry name" value="ABC_TroCD"/>
</dbReference>
<comment type="subcellular location">
    <subcellularLocation>
        <location evidence="6">Cell membrane</location>
        <topology evidence="6">Multi-pass membrane protein</topology>
    </subcellularLocation>
    <subcellularLocation>
        <location evidence="1">Membrane</location>
        <topology evidence="1">Multi-pass membrane protein</topology>
    </subcellularLocation>
</comment>
<dbReference type="Proteomes" id="UP001589862">
    <property type="component" value="Unassembled WGS sequence"/>
</dbReference>
<feature type="transmembrane region" description="Helical" evidence="7">
    <location>
        <begin position="142"/>
        <end position="165"/>
    </location>
</feature>
<sequence length="315" mass="32878">MNNWDTIVDSFSFENYGELLALVSNSVIASVALGIMGGFISVFVMLRRMAFAVHGIAEISFSGAAIALFFGFDVVMGSIMGAIASAMLIGWLGLRDRDTSAVTGVLMPFGLGVGILFLSLYPGRTANKFGLLTGQVVAVDQLQSTALVIAAVVVVVSLLVMWRPLLFSSVDPELAQARGVKTNTLSIVFMLLLGVTVAMSVQVVGALLVLALVVVPAAAALKVTANPVGVVSLSVIFAVLASTGGLLLSLGGRVPVSPYVTTISFLIYLICLVIGRGRRTRREHQLSQRPGNGGAEDGQLRNGALAAATLQGERV</sequence>
<evidence type="ECO:0000256" key="2">
    <source>
        <dbReference type="ARBA" id="ARBA00008034"/>
    </source>
</evidence>
<dbReference type="PANTHER" id="PTHR30477">
    <property type="entry name" value="ABC-TRANSPORTER METAL-BINDING PROTEIN"/>
    <property type="match status" value="1"/>
</dbReference>
<feature type="transmembrane region" description="Helical" evidence="7">
    <location>
        <begin position="227"/>
        <end position="250"/>
    </location>
</feature>
<keyword evidence="9" id="KW-1185">Reference proteome</keyword>
<proteinExistence type="inferred from homology"/>
<feature type="transmembrane region" description="Helical" evidence="7">
    <location>
        <begin position="20"/>
        <end position="46"/>
    </location>
</feature>
<evidence type="ECO:0000313" key="8">
    <source>
        <dbReference type="EMBL" id="MFC0582564.1"/>
    </source>
</evidence>
<feature type="transmembrane region" description="Helical" evidence="7">
    <location>
        <begin position="185"/>
        <end position="215"/>
    </location>
</feature>
<dbReference type="InterPro" id="IPR037294">
    <property type="entry name" value="ABC_BtuC-like"/>
</dbReference>
<gene>
    <name evidence="8" type="ORF">ACFFFR_09265</name>
</gene>
<protein>
    <submittedName>
        <fullName evidence="8">Metal ABC transporter permease</fullName>
    </submittedName>
</protein>
<keyword evidence="6" id="KW-0813">Transport</keyword>
<evidence type="ECO:0000256" key="1">
    <source>
        <dbReference type="ARBA" id="ARBA00004141"/>
    </source>
</evidence>
<evidence type="ECO:0000313" key="9">
    <source>
        <dbReference type="Proteomes" id="UP001589862"/>
    </source>
</evidence>
<evidence type="ECO:0000256" key="7">
    <source>
        <dbReference type="SAM" id="Phobius"/>
    </source>
</evidence>
<evidence type="ECO:0000256" key="4">
    <source>
        <dbReference type="ARBA" id="ARBA00022989"/>
    </source>
</evidence>
<name>A0ABV6PBR2_9MICC</name>